<gene>
    <name evidence="3" type="ORF">IFR04_006798</name>
</gene>
<dbReference type="AlphaFoldDB" id="A0A8H7THY9"/>
<evidence type="ECO:0000259" key="2">
    <source>
        <dbReference type="Pfam" id="PF09414"/>
    </source>
</evidence>
<dbReference type="Pfam" id="PF09414">
    <property type="entry name" value="RNA_ligase"/>
    <property type="match status" value="1"/>
</dbReference>
<dbReference type="EMBL" id="JAFJYH010000092">
    <property type="protein sequence ID" value="KAG4420039.1"/>
    <property type="molecule type" value="Genomic_DNA"/>
</dbReference>
<protein>
    <recommendedName>
        <fullName evidence="2">RNA ligase domain-containing protein</fullName>
    </recommendedName>
</protein>
<evidence type="ECO:0000313" key="4">
    <source>
        <dbReference type="Proteomes" id="UP000664132"/>
    </source>
</evidence>
<feature type="domain" description="RNA ligase" evidence="2">
    <location>
        <begin position="206"/>
        <end position="404"/>
    </location>
</feature>
<dbReference type="InterPro" id="IPR021122">
    <property type="entry name" value="RNA_ligase_dom_REL/Rnl2"/>
</dbReference>
<dbReference type="OrthoDB" id="10005335at2759"/>
<sequence length="566" mass="62820">MAQPDTPSVDEVSRNPFQLQEAGKATLPTPPITPQLSMTPPAAASGGKKIGKAAVLKITDTTNKSRNGSASNYKDPTTKSVTGLSANNQQTVSKKMGTGNGRDNSSSSKNTSGPKHNPTSNTNPGPGKGKAKSKAKKAAPAPPQAPIVIPKTFITTFPDQKASTLFPKITGDLTLIESRYRVDNRKGNRDRTVNVLRDEVTRFIRFIGTVKLHGQHADIVINPDNTIRLQSRNRPVLHESQDILGFAKTMFTLEKNILQLKQRIEGRWMELNRNGELSETHPLVIAGEWVGPGIQKNVALDELPRKYFVITAISLNNFWLDDQLYADIEDEDAGIVHVGRGGFFSEELDVTDLESCQERMMAIALEVEKTCPFSQSFGIMGRGEGIVWKATQPLGKDPRMWVKTKGPSFAVTRTADLPKPVAKGNTTLLDDEMIERTRQFAYATTTEPRLQQLWQVMELEYAMPMDKTSKKKFMQYVSDDILREEKSRIKACKVDEQYLIKCVRWMAELWYDQRLDKISRWQAASMQLEGGAVQSTALGSNDGGRQLQPETKGVGVTGVDNGLSWW</sequence>
<keyword evidence="4" id="KW-1185">Reference proteome</keyword>
<evidence type="ECO:0000313" key="3">
    <source>
        <dbReference type="EMBL" id="KAG4420039.1"/>
    </source>
</evidence>
<feature type="region of interest" description="Disordered" evidence="1">
    <location>
        <begin position="1"/>
        <end position="144"/>
    </location>
</feature>
<dbReference type="SUPFAM" id="SSF56091">
    <property type="entry name" value="DNA ligase/mRNA capping enzyme, catalytic domain"/>
    <property type="match status" value="1"/>
</dbReference>
<reference evidence="3" key="1">
    <citation type="submission" date="2021-02" db="EMBL/GenBank/DDBJ databases">
        <title>Genome sequence Cadophora malorum strain M34.</title>
        <authorList>
            <person name="Stefanovic E."/>
            <person name="Vu D."/>
            <person name="Scully C."/>
            <person name="Dijksterhuis J."/>
            <person name="Roader J."/>
            <person name="Houbraken J."/>
        </authorList>
    </citation>
    <scope>NUCLEOTIDE SEQUENCE</scope>
    <source>
        <strain evidence="3">M34</strain>
    </source>
</reference>
<name>A0A8H7THY9_9HELO</name>
<organism evidence="3 4">
    <name type="scientific">Cadophora malorum</name>
    <dbReference type="NCBI Taxonomy" id="108018"/>
    <lineage>
        <taxon>Eukaryota</taxon>
        <taxon>Fungi</taxon>
        <taxon>Dikarya</taxon>
        <taxon>Ascomycota</taxon>
        <taxon>Pezizomycotina</taxon>
        <taxon>Leotiomycetes</taxon>
        <taxon>Helotiales</taxon>
        <taxon>Ploettnerulaceae</taxon>
        <taxon>Cadophora</taxon>
    </lineage>
</organism>
<proteinExistence type="predicted"/>
<dbReference type="Proteomes" id="UP000664132">
    <property type="component" value="Unassembled WGS sequence"/>
</dbReference>
<comment type="caution">
    <text evidence="3">The sequence shown here is derived from an EMBL/GenBank/DDBJ whole genome shotgun (WGS) entry which is preliminary data.</text>
</comment>
<accession>A0A8H7THY9</accession>
<feature type="region of interest" description="Disordered" evidence="1">
    <location>
        <begin position="535"/>
        <end position="566"/>
    </location>
</feature>
<dbReference type="Gene3D" id="3.30.470.30">
    <property type="entry name" value="DNA ligase/mRNA capping enzyme"/>
    <property type="match status" value="1"/>
</dbReference>
<feature type="compositionally biased region" description="Polar residues" evidence="1">
    <location>
        <begin position="59"/>
        <end position="93"/>
    </location>
</feature>
<feature type="compositionally biased region" description="Polar residues" evidence="1">
    <location>
        <begin position="101"/>
        <end position="123"/>
    </location>
</feature>
<evidence type="ECO:0000256" key="1">
    <source>
        <dbReference type="SAM" id="MobiDB-lite"/>
    </source>
</evidence>